<evidence type="ECO:0000313" key="1">
    <source>
        <dbReference type="EMBL" id="OPJ67026.1"/>
    </source>
</evidence>
<comment type="caution">
    <text evidence="1">The sequence shown here is derived from an EMBL/GenBank/DDBJ whole genome shotgun (WGS) entry which is preliminary data.</text>
</comment>
<sequence>MQTFENTKENVENLFYLQKKNFTQNILIHRIQKFRNKEIFHKFLGLCRTIVGMKINFPADRTNPVAAFVCAGPLLPWNSVGMSGCHAKLLVSG</sequence>
<evidence type="ECO:0000313" key="2">
    <source>
        <dbReference type="Proteomes" id="UP000190648"/>
    </source>
</evidence>
<dbReference type="Proteomes" id="UP000190648">
    <property type="component" value="Unassembled WGS sequence"/>
</dbReference>
<reference evidence="1 2" key="1">
    <citation type="submission" date="2016-02" db="EMBL/GenBank/DDBJ databases">
        <title>Band-tailed pigeon sequencing and assembly.</title>
        <authorList>
            <person name="Soares A.E."/>
            <person name="Novak B.J."/>
            <person name="Rice E.S."/>
            <person name="O'Connell B."/>
            <person name="Chang D."/>
            <person name="Weber S."/>
            <person name="Shapiro B."/>
        </authorList>
    </citation>
    <scope>NUCLEOTIDE SEQUENCE [LARGE SCALE GENOMIC DNA]</scope>
    <source>
        <strain evidence="1">BTP2013</strain>
        <tissue evidence="1">Blood</tissue>
    </source>
</reference>
<accession>A0A1V4J476</accession>
<gene>
    <name evidence="1" type="ORF">AV530_016953</name>
</gene>
<proteinExistence type="predicted"/>
<keyword evidence="2" id="KW-1185">Reference proteome</keyword>
<name>A0A1V4J476_PATFA</name>
<dbReference type="AlphaFoldDB" id="A0A1V4J476"/>
<organism evidence="1 2">
    <name type="scientific">Patagioenas fasciata monilis</name>
    <dbReference type="NCBI Taxonomy" id="372326"/>
    <lineage>
        <taxon>Eukaryota</taxon>
        <taxon>Metazoa</taxon>
        <taxon>Chordata</taxon>
        <taxon>Craniata</taxon>
        <taxon>Vertebrata</taxon>
        <taxon>Euteleostomi</taxon>
        <taxon>Archelosauria</taxon>
        <taxon>Archosauria</taxon>
        <taxon>Dinosauria</taxon>
        <taxon>Saurischia</taxon>
        <taxon>Theropoda</taxon>
        <taxon>Coelurosauria</taxon>
        <taxon>Aves</taxon>
        <taxon>Neognathae</taxon>
        <taxon>Neoaves</taxon>
        <taxon>Columbimorphae</taxon>
        <taxon>Columbiformes</taxon>
        <taxon>Columbidae</taxon>
        <taxon>Patagioenas</taxon>
    </lineage>
</organism>
<dbReference type="EMBL" id="LSYS01009367">
    <property type="protein sequence ID" value="OPJ67026.1"/>
    <property type="molecule type" value="Genomic_DNA"/>
</dbReference>
<protein>
    <submittedName>
        <fullName evidence="1">Uncharacterized protein</fullName>
    </submittedName>
</protein>